<dbReference type="OrthoDB" id="1086671at2"/>
<sequence>MKKLLFSTVLLLSLTACRQDEKAVENLTDAKVSNLIKFKSVNPAKAHSQRIGLIIFEVTIARASQGCLTGLGFCKFIWFPGWKQAPDSGNILVEAVEENGVYKLKLPIDGELPADVSPADLTLTIDQSLIASIKSGAVEGDFEIAQGQYQFDTTVGDTGGYSFTLEEK</sequence>
<name>A0A3G8YAI6_9FLAO</name>
<dbReference type="PROSITE" id="PS51257">
    <property type="entry name" value="PROKAR_LIPOPROTEIN"/>
    <property type="match status" value="1"/>
</dbReference>
<dbReference type="Proteomes" id="UP000272316">
    <property type="component" value="Chromosome"/>
</dbReference>
<evidence type="ECO:0000313" key="4">
    <source>
        <dbReference type="Proteomes" id="UP000272316"/>
    </source>
</evidence>
<evidence type="ECO:0000313" key="3">
    <source>
        <dbReference type="EMBL" id="AZI54228.1"/>
    </source>
</evidence>
<organism evidence="2 5">
    <name type="scientific">Epilithonimonas vandammei</name>
    <dbReference type="NCBI Taxonomy" id="2487072"/>
    <lineage>
        <taxon>Bacteria</taxon>
        <taxon>Pseudomonadati</taxon>
        <taxon>Bacteroidota</taxon>
        <taxon>Flavobacteriia</taxon>
        <taxon>Flavobacteriales</taxon>
        <taxon>Weeksellaceae</taxon>
        <taxon>Chryseobacterium group</taxon>
        <taxon>Epilithonimonas</taxon>
    </lineage>
</organism>
<evidence type="ECO:0000313" key="5">
    <source>
        <dbReference type="Proteomes" id="UP000281810"/>
    </source>
</evidence>
<gene>
    <name evidence="2" type="ORF">EIB74_15095</name>
    <name evidence="3" type="ORF">EIB75_02655</name>
</gene>
<dbReference type="EMBL" id="CP034160">
    <property type="protein sequence ID" value="AZI54228.1"/>
    <property type="molecule type" value="Genomic_DNA"/>
</dbReference>
<accession>A0A3G8ZAE4</accession>
<evidence type="ECO:0000313" key="2">
    <source>
        <dbReference type="EMBL" id="AZI41197.1"/>
    </source>
</evidence>
<dbReference type="KEGG" id="eva:EIB75_02655"/>
<evidence type="ECO:0000256" key="1">
    <source>
        <dbReference type="SAM" id="SignalP"/>
    </source>
</evidence>
<feature type="chain" id="PRO_5044594240" description="DUF4402 domain-containing protein" evidence="1">
    <location>
        <begin position="19"/>
        <end position="168"/>
    </location>
</feature>
<dbReference type="AlphaFoldDB" id="A0A3G8YAI6"/>
<evidence type="ECO:0008006" key="6">
    <source>
        <dbReference type="Google" id="ProtNLM"/>
    </source>
</evidence>
<reference evidence="4" key="3">
    <citation type="submission" date="2018-11" db="EMBL/GenBank/DDBJ databases">
        <title>Proposal to divide the Flavobacteriaceae and reorganize its genera based on Amino Acid Identity values calculated from whole genome sequences.</title>
        <authorList>
            <person name="Nicholson A.C."/>
            <person name="Gulvik C.A."/>
            <person name="Whitney A.M."/>
            <person name="Sheth M."/>
            <person name="Batra D."/>
            <person name="Pryor J."/>
            <person name="Bernardet J.-F."/>
            <person name="Hugo C."/>
            <person name="Kampfer P."/>
            <person name="Newman J.D."/>
            <person name="McQuiston J.R."/>
        </authorList>
    </citation>
    <scope>NUCLEOTIDE SEQUENCE [LARGE SCALE GENOMIC DNA]</scope>
    <source>
        <strain evidence="4">H6466</strain>
    </source>
</reference>
<proteinExistence type="predicted"/>
<reference evidence="5" key="1">
    <citation type="submission" date="2018-11" db="EMBL/GenBank/DDBJ databases">
        <title>Proposal to divide the Flavobacteriaceae and reorganize its genera based on Amino Acid Identity values calculated from whole genome sequences.</title>
        <authorList>
            <person name="Nicholson A.C."/>
            <person name="Gulvik C.A."/>
            <person name="Whitney A.M."/>
            <person name="Humrighouse B.W."/>
            <person name="Bell M."/>
            <person name="Holmes B."/>
            <person name="Steigerwalt A.B."/>
            <person name="Villarma A."/>
            <person name="Sheth M."/>
            <person name="Batra D."/>
            <person name="Pryor J."/>
            <person name="Bernardet J.-F."/>
            <person name="Hugo C."/>
            <person name="Kampfer P."/>
            <person name="Newman J.D."/>
            <person name="McQuiston J.R."/>
        </authorList>
    </citation>
    <scope>NUCLEOTIDE SEQUENCE [LARGE SCALE GENOMIC DNA]</scope>
    <source>
        <strain evidence="5">F5649</strain>
    </source>
</reference>
<dbReference type="EMBL" id="CP034161">
    <property type="protein sequence ID" value="AZI41197.1"/>
    <property type="molecule type" value="Genomic_DNA"/>
</dbReference>
<protein>
    <recommendedName>
        <fullName evidence="6">DUF4402 domain-containing protein</fullName>
    </recommendedName>
</protein>
<dbReference type="RefSeq" id="WP_124804078.1">
    <property type="nucleotide sequence ID" value="NZ_CP034160.1"/>
</dbReference>
<keyword evidence="5" id="KW-1185">Reference proteome</keyword>
<feature type="signal peptide" evidence="1">
    <location>
        <begin position="1"/>
        <end position="18"/>
    </location>
</feature>
<reference evidence="2" key="2">
    <citation type="submission" date="2018-11" db="EMBL/GenBank/DDBJ databases">
        <title>Proposal to divide the Flavobacteriaceae and reorganize its genera based on Amino Acid Identity values calculated from whole genome sequences.</title>
        <authorList>
            <person name="Nicholson A.C."/>
            <person name="Gulvik C.A."/>
            <person name="Whitney A.M."/>
            <person name="Humrighouse B.W."/>
            <person name="Bell M."/>
            <person name="Holmes B."/>
            <person name="Steigerwalt A."/>
            <person name="Villarma A."/>
            <person name="Sheth M."/>
            <person name="Batra D."/>
            <person name="Pryor J."/>
            <person name="Bernardet J.-F."/>
            <person name="Hugo C."/>
            <person name="Kampfer P."/>
            <person name="Newman J."/>
            <person name="Mcquiston J.R."/>
        </authorList>
    </citation>
    <scope>NUCLEOTIDE SEQUENCE [LARGE SCALE GENOMIC DNA]</scope>
    <source>
        <strain evidence="2">F5649</strain>
        <strain evidence="3">H6466</strain>
    </source>
</reference>
<dbReference type="Proteomes" id="UP000281810">
    <property type="component" value="Chromosome"/>
</dbReference>
<keyword evidence="1" id="KW-0732">Signal</keyword>
<accession>A0A3G8YAI6</accession>